<gene>
    <name evidence="1" type="primary">prpB</name>
    <name evidence="1" type="ORF">PTI45_01060</name>
</gene>
<dbReference type="RefSeq" id="WP_069326503.1">
    <property type="nucleotide sequence ID" value="NZ_MDER01000030.1"/>
</dbReference>
<dbReference type="EMBL" id="MDER01000030">
    <property type="protein sequence ID" value="ODP29577.1"/>
    <property type="molecule type" value="Genomic_DNA"/>
</dbReference>
<dbReference type="AlphaFoldDB" id="A0A1E3L6X6"/>
<evidence type="ECO:0000313" key="2">
    <source>
        <dbReference type="Proteomes" id="UP000094578"/>
    </source>
</evidence>
<name>A0A1E3L6X6_9BACL</name>
<organism evidence="1 2">
    <name type="scientific">Paenibacillus nuruki</name>
    <dbReference type="NCBI Taxonomy" id="1886670"/>
    <lineage>
        <taxon>Bacteria</taxon>
        <taxon>Bacillati</taxon>
        <taxon>Bacillota</taxon>
        <taxon>Bacilli</taxon>
        <taxon>Bacillales</taxon>
        <taxon>Paenibacillaceae</taxon>
        <taxon>Paenibacillus</taxon>
    </lineage>
</organism>
<protein>
    <submittedName>
        <fullName evidence="1">Methylisocitrate lyase</fullName>
        <ecNumber evidence="1">4.1.3.30</ecNumber>
    </submittedName>
</protein>
<dbReference type="InterPro" id="IPR015813">
    <property type="entry name" value="Pyrv/PenolPyrv_kinase-like_dom"/>
</dbReference>
<dbReference type="GO" id="GO:0046421">
    <property type="term" value="F:methylisocitrate lyase activity"/>
    <property type="evidence" value="ECO:0007669"/>
    <property type="project" value="UniProtKB-EC"/>
</dbReference>
<accession>A0A1E3L6X6</accession>
<dbReference type="SUPFAM" id="SSF51621">
    <property type="entry name" value="Phosphoenolpyruvate/pyruvate domain"/>
    <property type="match status" value="1"/>
</dbReference>
<reference evidence="1 2" key="1">
    <citation type="submission" date="2016-08" db="EMBL/GenBank/DDBJ databases">
        <title>Genome sequencing of Paenibacillus sp. TI45-13ar, isolated from Korean traditional nuruk.</title>
        <authorList>
            <person name="Kim S.-J."/>
        </authorList>
    </citation>
    <scope>NUCLEOTIDE SEQUENCE [LARGE SCALE GENOMIC DNA]</scope>
    <source>
        <strain evidence="1 2">TI45-13ar</strain>
    </source>
</reference>
<dbReference type="PANTHER" id="PTHR42905:SF16">
    <property type="entry name" value="CARBOXYPHOSPHONOENOLPYRUVATE PHOSPHONOMUTASE-LIKE PROTEIN (AFU_ORTHOLOGUE AFUA_5G07230)"/>
    <property type="match status" value="1"/>
</dbReference>
<dbReference type="EC" id="4.1.3.30" evidence="1"/>
<dbReference type="Proteomes" id="UP000094578">
    <property type="component" value="Unassembled WGS sequence"/>
</dbReference>
<dbReference type="Gene3D" id="3.20.20.60">
    <property type="entry name" value="Phosphoenolpyruvate-binding domains"/>
    <property type="match status" value="1"/>
</dbReference>
<dbReference type="InterPro" id="IPR039556">
    <property type="entry name" value="ICL/PEPM"/>
</dbReference>
<dbReference type="InterPro" id="IPR040442">
    <property type="entry name" value="Pyrv_kinase-like_dom_sf"/>
</dbReference>
<sequence length="260" mass="28137">MSTQIQQAQQLHDLHVKGNPLILVNIWDAGSAAVIERTGAKVIATGSWSVATAHGYEDGQAVPFAQVMANLKQIKDNVQLPITIDIESGYGDTPEHVSQSVQMIIEAGAVGINIEDQIIGEQRLYAVEEQCARIVAARQAADQLGIPLFINARTDIFLQADPLSSVSMQKEHIEHALMRATAYANAGANGFFVPGLSDPSSIQMLCTHSSLPINIMLTTDTPSLKELSSWGVSRISYGPSPYQQVMHTLQKIGQDALSYE</sequence>
<keyword evidence="1" id="KW-0456">Lyase</keyword>
<dbReference type="CDD" id="cd00377">
    <property type="entry name" value="ICL_PEPM"/>
    <property type="match status" value="1"/>
</dbReference>
<evidence type="ECO:0000313" key="1">
    <source>
        <dbReference type="EMBL" id="ODP29577.1"/>
    </source>
</evidence>
<proteinExistence type="predicted"/>
<comment type="caution">
    <text evidence="1">The sequence shown here is derived from an EMBL/GenBank/DDBJ whole genome shotgun (WGS) entry which is preliminary data.</text>
</comment>
<keyword evidence="2" id="KW-1185">Reference proteome</keyword>
<dbReference type="STRING" id="1886670.PTI45_01060"/>
<dbReference type="PATRIC" id="fig|1886670.3.peg.1082"/>
<dbReference type="Pfam" id="PF13714">
    <property type="entry name" value="PEP_mutase"/>
    <property type="match status" value="1"/>
</dbReference>
<dbReference type="PANTHER" id="PTHR42905">
    <property type="entry name" value="PHOSPHOENOLPYRUVATE CARBOXYLASE"/>
    <property type="match status" value="1"/>
</dbReference>